<reference evidence="2" key="1">
    <citation type="journal article" date="2014" name="Front. Microbiol.">
        <title>High frequency of phylogenetically diverse reductive dehalogenase-homologous genes in deep subseafloor sedimentary metagenomes.</title>
        <authorList>
            <person name="Kawai M."/>
            <person name="Futagami T."/>
            <person name="Toyoda A."/>
            <person name="Takaki Y."/>
            <person name="Nishi S."/>
            <person name="Hori S."/>
            <person name="Arai W."/>
            <person name="Tsubouchi T."/>
            <person name="Morono Y."/>
            <person name="Uchiyama I."/>
            <person name="Ito T."/>
            <person name="Fujiyama A."/>
            <person name="Inagaki F."/>
            <person name="Takami H."/>
        </authorList>
    </citation>
    <scope>NUCLEOTIDE SEQUENCE</scope>
    <source>
        <strain evidence="2">Expedition CK06-06</strain>
    </source>
</reference>
<dbReference type="GO" id="GO:0005524">
    <property type="term" value="F:ATP binding"/>
    <property type="evidence" value="ECO:0007669"/>
    <property type="project" value="InterPro"/>
</dbReference>
<name>X1B6N2_9ZZZZ</name>
<dbReference type="EMBL" id="BART01028600">
    <property type="protein sequence ID" value="GAG91404.1"/>
    <property type="molecule type" value="Genomic_DNA"/>
</dbReference>
<dbReference type="PROSITE" id="PS50975">
    <property type="entry name" value="ATP_GRASP"/>
    <property type="match status" value="1"/>
</dbReference>
<organism evidence="2">
    <name type="scientific">marine sediment metagenome</name>
    <dbReference type="NCBI Taxonomy" id="412755"/>
    <lineage>
        <taxon>unclassified sequences</taxon>
        <taxon>metagenomes</taxon>
        <taxon>ecological metagenomes</taxon>
    </lineage>
</organism>
<gene>
    <name evidence="2" type="ORF">S01H4_50380</name>
</gene>
<feature type="domain" description="ATP-grasp" evidence="1">
    <location>
        <begin position="32"/>
        <end position="85"/>
    </location>
</feature>
<evidence type="ECO:0000259" key="1">
    <source>
        <dbReference type="PROSITE" id="PS50975"/>
    </source>
</evidence>
<sequence length="165" mass="18665">MYPLEFGNSSLMVSVPLQDLGEACEYLDGFFRSIGYHGIFSAEFKKDQRDGVFRILEINARPWWFTEFAARCGVDVVTMAYKVALGESVSPIRSYKTGQTLIHPFYDLQACLAIGPNLPRAIGRFLSPLLKAGQPVFSWEDPLPAFRVMKTLARGLVRRSLNRLR</sequence>
<proteinExistence type="predicted"/>
<dbReference type="AlphaFoldDB" id="X1B6N2"/>
<accession>X1B6N2</accession>
<dbReference type="InterPro" id="IPR011761">
    <property type="entry name" value="ATP-grasp"/>
</dbReference>
<evidence type="ECO:0000313" key="2">
    <source>
        <dbReference type="EMBL" id="GAG91404.1"/>
    </source>
</evidence>
<dbReference type="GO" id="GO:0046872">
    <property type="term" value="F:metal ion binding"/>
    <property type="evidence" value="ECO:0007669"/>
    <property type="project" value="InterPro"/>
</dbReference>
<comment type="caution">
    <text evidence="2">The sequence shown here is derived from an EMBL/GenBank/DDBJ whole genome shotgun (WGS) entry which is preliminary data.</text>
</comment>
<dbReference type="SUPFAM" id="SSF56059">
    <property type="entry name" value="Glutathione synthetase ATP-binding domain-like"/>
    <property type="match status" value="1"/>
</dbReference>
<dbReference type="Gene3D" id="3.30.470.20">
    <property type="entry name" value="ATP-grasp fold, B domain"/>
    <property type="match status" value="1"/>
</dbReference>
<protein>
    <recommendedName>
        <fullName evidence="1">ATP-grasp domain-containing protein</fullName>
    </recommendedName>
</protein>